<evidence type="ECO:0000313" key="3">
    <source>
        <dbReference type="EMBL" id="THC95938.1"/>
    </source>
</evidence>
<gene>
    <name evidence="3" type="ORF">EYZ11_004580</name>
</gene>
<keyword evidence="4" id="KW-1185">Reference proteome</keyword>
<dbReference type="Proteomes" id="UP000308092">
    <property type="component" value="Unassembled WGS sequence"/>
</dbReference>
<organism evidence="3 4">
    <name type="scientific">Aspergillus tanneri</name>
    <dbReference type="NCBI Taxonomy" id="1220188"/>
    <lineage>
        <taxon>Eukaryota</taxon>
        <taxon>Fungi</taxon>
        <taxon>Dikarya</taxon>
        <taxon>Ascomycota</taxon>
        <taxon>Pezizomycotina</taxon>
        <taxon>Eurotiomycetes</taxon>
        <taxon>Eurotiomycetidae</taxon>
        <taxon>Eurotiales</taxon>
        <taxon>Aspergillaceae</taxon>
        <taxon>Aspergillus</taxon>
        <taxon>Aspergillus subgen. Circumdati</taxon>
    </lineage>
</organism>
<keyword evidence="1" id="KW-0539">Nucleus</keyword>
<dbReference type="GO" id="GO:0003700">
    <property type="term" value="F:DNA-binding transcription factor activity"/>
    <property type="evidence" value="ECO:0007669"/>
    <property type="project" value="TreeGrafter"/>
</dbReference>
<protein>
    <submittedName>
        <fullName evidence="3">Uncharacterized protein</fullName>
    </submittedName>
</protein>
<accession>A0A4S3JMI0</accession>
<sequence length="553" mass="61417">MLRILVSTFRWPPELKLHGPVCGFRHGLEPAAEPQSNVPAWATPVTIDPVCAFAMIPVESWNEFPADVSKTPKSPITNLCHNLPSFVMLTSDEDREKKAEASIPGTYHVIVIPESFAHLPEYTECTPEKDGRDLVASPLLITSGGDQDRDGLLEDDPNVVILKGFGDSRRYSINRKSTGPSLKADLQSPSIDVPSAPPTIAHGNSREHMPELVGHDNILLEHFRDVVVVQLIPEMSMGGCPNGSSMLSSEIFEQKAARLPRLYHAILALSALSLSRQGSGLNMDALQYYHRALASLEEEVPGDEDLLFQQHNLTIQTYDRTTPPNCFTSRTEGNLPMERKDTLSSCALALRIGLLVLEARKSLLSYPGTQVGMWQNAEELREELQRLWGSPEAHFLIQNQSVLPKRPRNLLQQSQVLFHTTLLLSYISLWPGQRTGRETSSTDGDGEAQYQASVILHLAEDMILPAHESGRHVIIFPIFLAGTVARSSGLKIRAWELLSSLEEEEMGYHASSTCHQLQLVYEQQMQQTWDGSETPWIDCVELLGERGSHCSLA</sequence>
<reference evidence="3 4" key="1">
    <citation type="submission" date="2019-03" db="EMBL/GenBank/DDBJ databases">
        <title>The genome sequence of a newly discovered highly antifungal drug resistant Aspergillus species, Aspergillus tanneri NIH 1004.</title>
        <authorList>
            <person name="Mounaud S."/>
            <person name="Singh I."/>
            <person name="Joardar V."/>
            <person name="Pakala S."/>
            <person name="Pakala S."/>
            <person name="Venepally P."/>
            <person name="Hoover J."/>
            <person name="Nierman W."/>
            <person name="Chung J."/>
            <person name="Losada L."/>
        </authorList>
    </citation>
    <scope>NUCLEOTIDE SEQUENCE [LARGE SCALE GENOMIC DNA]</scope>
    <source>
        <strain evidence="3 4">NIH1004</strain>
    </source>
</reference>
<feature type="region of interest" description="Disordered" evidence="2">
    <location>
        <begin position="174"/>
        <end position="205"/>
    </location>
</feature>
<dbReference type="STRING" id="1220188.A0A4S3JMI0"/>
<dbReference type="GO" id="GO:0005634">
    <property type="term" value="C:nucleus"/>
    <property type="evidence" value="ECO:0007669"/>
    <property type="project" value="TreeGrafter"/>
</dbReference>
<dbReference type="GO" id="GO:0000976">
    <property type="term" value="F:transcription cis-regulatory region binding"/>
    <property type="evidence" value="ECO:0007669"/>
    <property type="project" value="TreeGrafter"/>
</dbReference>
<dbReference type="PANTHER" id="PTHR37534:SF49">
    <property type="entry name" value="LYSINE BIOSYNTHESIS REGULATORY PROTEIN LYS14"/>
    <property type="match status" value="1"/>
</dbReference>
<dbReference type="GO" id="GO:0045944">
    <property type="term" value="P:positive regulation of transcription by RNA polymerase II"/>
    <property type="evidence" value="ECO:0007669"/>
    <property type="project" value="TreeGrafter"/>
</dbReference>
<evidence type="ECO:0000313" key="4">
    <source>
        <dbReference type="Proteomes" id="UP000308092"/>
    </source>
</evidence>
<evidence type="ECO:0000256" key="2">
    <source>
        <dbReference type="SAM" id="MobiDB-lite"/>
    </source>
</evidence>
<comment type="caution">
    <text evidence="3">The sequence shown here is derived from an EMBL/GenBank/DDBJ whole genome shotgun (WGS) entry which is preliminary data.</text>
</comment>
<evidence type="ECO:0000256" key="1">
    <source>
        <dbReference type="ARBA" id="ARBA00023242"/>
    </source>
</evidence>
<proteinExistence type="predicted"/>
<dbReference type="AlphaFoldDB" id="A0A4S3JMI0"/>
<dbReference type="EMBL" id="SOSA01000135">
    <property type="protein sequence ID" value="THC95938.1"/>
    <property type="molecule type" value="Genomic_DNA"/>
</dbReference>
<dbReference type="VEuPathDB" id="FungiDB:EYZ11_004580"/>
<dbReference type="PANTHER" id="PTHR37534">
    <property type="entry name" value="TRANSCRIPTIONAL ACTIVATOR PROTEIN UGA3"/>
    <property type="match status" value="1"/>
</dbReference>
<name>A0A4S3JMI0_9EURO</name>